<comment type="caution">
    <text evidence="6">The sequence shown here is derived from an EMBL/GenBank/DDBJ whole genome shotgun (WGS) entry which is preliminary data.</text>
</comment>
<feature type="domain" description="RlpA-like protein double-psi beta-barrel" evidence="5">
    <location>
        <begin position="21"/>
        <end position="104"/>
    </location>
</feature>
<dbReference type="SUPFAM" id="SSF50685">
    <property type="entry name" value="Barwin-like endoglucanases"/>
    <property type="match status" value="1"/>
</dbReference>
<dbReference type="OrthoDB" id="9779128at2"/>
<comment type="similarity">
    <text evidence="3 4">Belongs to the RlpA family.</text>
</comment>
<keyword evidence="6" id="KW-0449">Lipoprotein</keyword>
<evidence type="ECO:0000256" key="1">
    <source>
        <dbReference type="ARBA" id="ARBA00023239"/>
    </source>
</evidence>
<keyword evidence="2 3" id="KW-0961">Cell wall biogenesis/degradation</keyword>
<evidence type="ECO:0000313" key="7">
    <source>
        <dbReference type="Proteomes" id="UP000251891"/>
    </source>
</evidence>
<dbReference type="PANTHER" id="PTHR34183:SF8">
    <property type="entry name" value="ENDOLYTIC PEPTIDOGLYCAN TRANSGLYCOSYLASE RLPA-RELATED"/>
    <property type="match status" value="1"/>
</dbReference>
<dbReference type="EMBL" id="QLYX01000005">
    <property type="protein sequence ID" value="RAY14970.1"/>
    <property type="molecule type" value="Genomic_DNA"/>
</dbReference>
<dbReference type="GO" id="GO:0071555">
    <property type="term" value="P:cell wall organization"/>
    <property type="evidence" value="ECO:0007669"/>
    <property type="project" value="UniProtKB-KW"/>
</dbReference>
<accession>A0A365H776</accession>
<dbReference type="AlphaFoldDB" id="A0A365H776"/>
<gene>
    <name evidence="3" type="primary">rlpA</name>
    <name evidence="6" type="ORF">DPM19_14275</name>
</gene>
<keyword evidence="1 3" id="KW-0456">Lyase</keyword>
<name>A0A365H776_9ACTN</name>
<dbReference type="InterPro" id="IPR012997">
    <property type="entry name" value="RplA"/>
</dbReference>
<dbReference type="CDD" id="cd22268">
    <property type="entry name" value="DPBB_RlpA-like"/>
    <property type="match status" value="1"/>
</dbReference>
<dbReference type="Gene3D" id="2.40.40.10">
    <property type="entry name" value="RlpA-like domain"/>
    <property type="match status" value="1"/>
</dbReference>
<dbReference type="InterPro" id="IPR036908">
    <property type="entry name" value="RlpA-like_sf"/>
</dbReference>
<dbReference type="PANTHER" id="PTHR34183">
    <property type="entry name" value="ENDOLYTIC PEPTIDOGLYCAN TRANSGLYCOSYLASE RLPA"/>
    <property type="match status" value="1"/>
</dbReference>
<keyword evidence="7" id="KW-1185">Reference proteome</keyword>
<dbReference type="GO" id="GO:0000270">
    <property type="term" value="P:peptidoglycan metabolic process"/>
    <property type="evidence" value="ECO:0007669"/>
    <property type="project" value="UniProtKB-UniRule"/>
</dbReference>
<dbReference type="Pfam" id="PF03330">
    <property type="entry name" value="DPBB_1"/>
    <property type="match status" value="1"/>
</dbReference>
<evidence type="ECO:0000259" key="5">
    <source>
        <dbReference type="Pfam" id="PF03330"/>
    </source>
</evidence>
<evidence type="ECO:0000256" key="3">
    <source>
        <dbReference type="HAMAP-Rule" id="MF_02071"/>
    </source>
</evidence>
<protein>
    <recommendedName>
        <fullName evidence="3">Probable endolytic peptidoglycan transglycosylase RlpA</fullName>
        <ecNumber evidence="3">4.2.2.-</ecNumber>
    </recommendedName>
</protein>
<dbReference type="GO" id="GO:0008932">
    <property type="term" value="F:lytic endotransglycosylase activity"/>
    <property type="evidence" value="ECO:0007669"/>
    <property type="project" value="UniProtKB-UniRule"/>
</dbReference>
<comment type="function">
    <text evidence="3">Lytic transglycosylase with a strong preference for naked glycan strands that lack stem peptides.</text>
</comment>
<reference evidence="6 7" key="1">
    <citation type="submission" date="2018-06" db="EMBL/GenBank/DDBJ databases">
        <title>Actinomadura craniellae sp. nov. isolated from marine sponge Craniella sp.</title>
        <authorList>
            <person name="Li L."/>
            <person name="Xu Q.H."/>
            <person name="Lin H.W."/>
            <person name="Lu Y.H."/>
        </authorList>
    </citation>
    <scope>NUCLEOTIDE SEQUENCE [LARGE SCALE GENOMIC DNA]</scope>
    <source>
        <strain evidence="6 7">LHW63021</strain>
    </source>
</reference>
<dbReference type="EC" id="4.2.2.-" evidence="3"/>
<dbReference type="HAMAP" id="MF_02071">
    <property type="entry name" value="RlpA"/>
    <property type="match status" value="1"/>
</dbReference>
<organism evidence="6 7">
    <name type="scientific">Actinomadura craniellae</name>
    <dbReference type="NCBI Taxonomy" id="2231787"/>
    <lineage>
        <taxon>Bacteria</taxon>
        <taxon>Bacillati</taxon>
        <taxon>Actinomycetota</taxon>
        <taxon>Actinomycetes</taxon>
        <taxon>Streptosporangiales</taxon>
        <taxon>Thermomonosporaceae</taxon>
        <taxon>Actinomadura</taxon>
    </lineage>
</organism>
<dbReference type="Proteomes" id="UP000251891">
    <property type="component" value="Unassembled WGS sequence"/>
</dbReference>
<evidence type="ECO:0000256" key="4">
    <source>
        <dbReference type="RuleBase" id="RU003495"/>
    </source>
</evidence>
<proteinExistence type="inferred from homology"/>
<evidence type="ECO:0000256" key="2">
    <source>
        <dbReference type="ARBA" id="ARBA00023316"/>
    </source>
</evidence>
<dbReference type="NCBIfam" id="TIGR00413">
    <property type="entry name" value="rlpA"/>
    <property type="match status" value="1"/>
</dbReference>
<evidence type="ECO:0000313" key="6">
    <source>
        <dbReference type="EMBL" id="RAY14970.1"/>
    </source>
</evidence>
<sequence length="110" mass="11919">MVAKPRKPPSRYRVVRSGSCRASYYWEAQATASGERFDPNELTAAHRTLPLNSRVRVTNPGNGDSVVVRINDRGPFTGGRCLDLSRAAMSAIGGTSAGVIPVRYQLLGRT</sequence>
<dbReference type="InterPro" id="IPR009009">
    <property type="entry name" value="RlpA-like_DPBB"/>
</dbReference>
<dbReference type="InterPro" id="IPR034718">
    <property type="entry name" value="RlpA"/>
</dbReference>